<proteinExistence type="predicted"/>
<sequence>MKNHMGGPYKWKSLKIHSPDDVVKAGGADAYARQIGHIPAKEWPTIDFTDEEWAQIEEMMKNDK</sequence>
<evidence type="ECO:0000313" key="2">
    <source>
        <dbReference type="Proteomes" id="UP000480178"/>
    </source>
</evidence>
<organism evidence="1 2">
    <name type="scientific">Rhodocytophaga rosea</name>
    <dbReference type="NCBI Taxonomy" id="2704465"/>
    <lineage>
        <taxon>Bacteria</taxon>
        <taxon>Pseudomonadati</taxon>
        <taxon>Bacteroidota</taxon>
        <taxon>Cytophagia</taxon>
        <taxon>Cytophagales</taxon>
        <taxon>Rhodocytophagaceae</taxon>
        <taxon>Rhodocytophaga</taxon>
    </lineage>
</organism>
<gene>
    <name evidence="1" type="ORF">GXP67_02800</name>
</gene>
<evidence type="ECO:0000313" key="1">
    <source>
        <dbReference type="EMBL" id="QHT65669.1"/>
    </source>
</evidence>
<name>A0A6C0GCF4_9BACT</name>
<dbReference type="AlphaFoldDB" id="A0A6C0GCF4"/>
<dbReference type="KEGG" id="rhoz:GXP67_02800"/>
<keyword evidence="2" id="KW-1185">Reference proteome</keyword>
<protein>
    <submittedName>
        <fullName evidence="1">Uncharacterized protein</fullName>
    </submittedName>
</protein>
<dbReference type="EMBL" id="CP048222">
    <property type="protein sequence ID" value="QHT65669.1"/>
    <property type="molecule type" value="Genomic_DNA"/>
</dbReference>
<reference evidence="1 2" key="1">
    <citation type="submission" date="2020-01" db="EMBL/GenBank/DDBJ databases">
        <authorList>
            <person name="Kim M.K."/>
        </authorList>
    </citation>
    <scope>NUCLEOTIDE SEQUENCE [LARGE SCALE GENOMIC DNA]</scope>
    <source>
        <strain evidence="1 2">172606-1</strain>
    </source>
</reference>
<dbReference type="Proteomes" id="UP000480178">
    <property type="component" value="Chromosome"/>
</dbReference>
<dbReference type="RefSeq" id="WP_162441750.1">
    <property type="nucleotide sequence ID" value="NZ_CP048222.1"/>
</dbReference>
<accession>A0A6C0GCF4</accession>